<dbReference type="AlphaFoldDB" id="A0A1I6P2X9"/>
<keyword evidence="3" id="KW-0808">Transferase</keyword>
<dbReference type="GO" id="GO:0016757">
    <property type="term" value="F:glycosyltransferase activity"/>
    <property type="evidence" value="ECO:0007669"/>
    <property type="project" value="InterPro"/>
</dbReference>
<evidence type="ECO:0000259" key="1">
    <source>
        <dbReference type="Pfam" id="PF00534"/>
    </source>
</evidence>
<dbReference type="PANTHER" id="PTHR45947">
    <property type="entry name" value="SULFOQUINOVOSYL TRANSFERASE SQD2"/>
    <property type="match status" value="1"/>
</dbReference>
<reference evidence="3 4" key="1">
    <citation type="submission" date="2016-10" db="EMBL/GenBank/DDBJ databases">
        <authorList>
            <person name="de Groot N.N."/>
        </authorList>
    </citation>
    <scope>NUCLEOTIDE SEQUENCE [LARGE SCALE GENOMIC DNA]</scope>
    <source>
        <strain evidence="3 4">DSM 22789</strain>
    </source>
</reference>
<proteinExistence type="predicted"/>
<dbReference type="Proteomes" id="UP000198785">
    <property type="component" value="Unassembled WGS sequence"/>
</dbReference>
<feature type="domain" description="Glycosyl transferase family 1" evidence="1">
    <location>
        <begin position="206"/>
        <end position="354"/>
    </location>
</feature>
<name>A0A1I6P2X9_9SPHI</name>
<dbReference type="SUPFAM" id="SSF53756">
    <property type="entry name" value="UDP-Glycosyltransferase/glycogen phosphorylase"/>
    <property type="match status" value="1"/>
</dbReference>
<dbReference type="EMBL" id="FOZZ01000001">
    <property type="protein sequence ID" value="SFS34542.1"/>
    <property type="molecule type" value="Genomic_DNA"/>
</dbReference>
<dbReference type="Pfam" id="PF13439">
    <property type="entry name" value="Glyco_transf_4"/>
    <property type="match status" value="1"/>
</dbReference>
<evidence type="ECO:0000313" key="4">
    <source>
        <dbReference type="Proteomes" id="UP000198785"/>
    </source>
</evidence>
<dbReference type="InterPro" id="IPR050194">
    <property type="entry name" value="Glycosyltransferase_grp1"/>
</dbReference>
<dbReference type="RefSeq" id="WP_093363339.1">
    <property type="nucleotide sequence ID" value="NZ_FOZZ01000001.1"/>
</dbReference>
<gene>
    <name evidence="3" type="ORF">SAMN05660206_101254</name>
</gene>
<dbReference type="STRING" id="683125.SAMN05660206_101254"/>
<dbReference type="InterPro" id="IPR028098">
    <property type="entry name" value="Glyco_trans_4-like_N"/>
</dbReference>
<dbReference type="Pfam" id="PF00534">
    <property type="entry name" value="Glycos_transf_1"/>
    <property type="match status" value="1"/>
</dbReference>
<dbReference type="InterPro" id="IPR001296">
    <property type="entry name" value="Glyco_trans_1"/>
</dbReference>
<evidence type="ECO:0000259" key="2">
    <source>
        <dbReference type="Pfam" id="PF13439"/>
    </source>
</evidence>
<dbReference type="Gene3D" id="3.40.50.2000">
    <property type="entry name" value="Glycogen Phosphorylase B"/>
    <property type="match status" value="2"/>
</dbReference>
<feature type="domain" description="Glycosyltransferase subfamily 4-like N-terminal" evidence="2">
    <location>
        <begin position="16"/>
        <end position="188"/>
    </location>
</feature>
<dbReference type="OrthoDB" id="596635at2"/>
<dbReference type="PANTHER" id="PTHR45947:SF3">
    <property type="entry name" value="SULFOQUINOVOSYL TRANSFERASE SQD2"/>
    <property type="match status" value="1"/>
</dbReference>
<organism evidence="3 4">
    <name type="scientific">Sphingobacterium wenxiniae</name>
    <dbReference type="NCBI Taxonomy" id="683125"/>
    <lineage>
        <taxon>Bacteria</taxon>
        <taxon>Pseudomonadati</taxon>
        <taxon>Bacteroidota</taxon>
        <taxon>Sphingobacteriia</taxon>
        <taxon>Sphingobacteriales</taxon>
        <taxon>Sphingobacteriaceae</taxon>
        <taxon>Sphingobacterium</taxon>
    </lineage>
</organism>
<protein>
    <submittedName>
        <fullName evidence="3">Glycosyltransferase involved in cell wall bisynthesis</fullName>
    </submittedName>
</protein>
<dbReference type="CDD" id="cd03814">
    <property type="entry name" value="GT4-like"/>
    <property type="match status" value="1"/>
</dbReference>
<sequence>MVKTVFFAEILIQEFDGASRTMFQIIDRIDASRFSFLFVCGQGPEELHGHRCLHVPTVNTKVNKDYSLSVPLLVRSRLIRELDAFQPDVIHIATPSLLGFFALKYARQRSIPVISLYHTNFLSYIPYYLKKMPLLIKPVQRWMRAATRRFYNTCQLTYVPSLTMQKQLEDLGVEGERLTLWQRGIDLNLFHPGKRDRDYVQEITGNNQPNILFASRLVWEKNIQTLIDIYHLLDKQGIAHNFLVVGEGPAKEEMQEQMPNAIFLGKLSHNDLAALYASCDVFVFPSVSETYGNVVVEAMASGLPCVIANGGGSADLIRHRQTGYKCKPKAAEDYLIYIRLLLEDDSLRSYIARHALDTVQEMDWNRLTNRYFAELAQLSLKPNRELIWLAG</sequence>
<accession>A0A1I6P2X9</accession>
<keyword evidence="4" id="KW-1185">Reference proteome</keyword>
<evidence type="ECO:0000313" key="3">
    <source>
        <dbReference type="EMBL" id="SFS34542.1"/>
    </source>
</evidence>